<feature type="transmembrane region" description="Helical" evidence="2">
    <location>
        <begin position="29"/>
        <end position="52"/>
    </location>
</feature>
<dbReference type="RefSeq" id="WP_071086207.1">
    <property type="nucleotide sequence ID" value="NZ_MBLM01000127.1"/>
</dbReference>
<evidence type="ECO:0000256" key="1">
    <source>
        <dbReference type="SAM" id="MobiDB-lite"/>
    </source>
</evidence>
<evidence type="ECO:0000313" key="3">
    <source>
        <dbReference type="EMBL" id="OHV34547.1"/>
    </source>
</evidence>
<dbReference type="Proteomes" id="UP000179627">
    <property type="component" value="Unassembled WGS sequence"/>
</dbReference>
<dbReference type="OrthoDB" id="4556056at2"/>
<gene>
    <name evidence="3" type="ORF">CC117_21255</name>
</gene>
<organism evidence="3 4">
    <name type="scientific">Parafrankia colletiae</name>
    <dbReference type="NCBI Taxonomy" id="573497"/>
    <lineage>
        <taxon>Bacteria</taxon>
        <taxon>Bacillati</taxon>
        <taxon>Actinomycetota</taxon>
        <taxon>Actinomycetes</taxon>
        <taxon>Frankiales</taxon>
        <taxon>Frankiaceae</taxon>
        <taxon>Parafrankia</taxon>
    </lineage>
</organism>
<feature type="region of interest" description="Disordered" evidence="1">
    <location>
        <begin position="131"/>
        <end position="156"/>
    </location>
</feature>
<accession>A0A1S1QLH5</accession>
<proteinExistence type="predicted"/>
<evidence type="ECO:0000313" key="4">
    <source>
        <dbReference type="Proteomes" id="UP000179627"/>
    </source>
</evidence>
<dbReference type="AlphaFoldDB" id="A0A1S1QLH5"/>
<feature type="transmembrane region" description="Helical" evidence="2">
    <location>
        <begin position="64"/>
        <end position="87"/>
    </location>
</feature>
<keyword evidence="2" id="KW-0472">Membrane</keyword>
<evidence type="ECO:0000256" key="2">
    <source>
        <dbReference type="SAM" id="Phobius"/>
    </source>
</evidence>
<dbReference type="EMBL" id="MBLM01000127">
    <property type="protein sequence ID" value="OHV34547.1"/>
    <property type="molecule type" value="Genomic_DNA"/>
</dbReference>
<protein>
    <submittedName>
        <fullName evidence="3">Uncharacterized protein</fullName>
    </submittedName>
</protein>
<sequence>MTTDSRADRFVRELGELKIPDPAAGRPRLWVRLGVVLMAAGAALAITAYATSHGTRDPLVQRDALALGLGGITAAVIGAALFLRYSLTGFLRFWMARQSYDLALLGDRFAEPGGAVTPAAGAAVGAAKPAAAEVGATEETPDPAAPHSTAKETVST</sequence>
<name>A0A1S1QLH5_9ACTN</name>
<keyword evidence="4" id="KW-1185">Reference proteome</keyword>
<reference evidence="4" key="1">
    <citation type="submission" date="2016-07" db="EMBL/GenBank/DDBJ databases">
        <title>Sequence Frankia sp. strain CcI1.17.</title>
        <authorList>
            <person name="Ghodhbane-Gtari F."/>
            <person name="Swanson E."/>
            <person name="Gueddou A."/>
            <person name="Morris K."/>
            <person name="Hezbri K."/>
            <person name="Ktari A."/>
            <person name="Nouioui I."/>
            <person name="Abebe-Akele F."/>
            <person name="Simpson S."/>
            <person name="Thomas K."/>
            <person name="Gtari M."/>
            <person name="Tisa L.S."/>
            <person name="Hurst S."/>
        </authorList>
    </citation>
    <scope>NUCLEOTIDE SEQUENCE [LARGE SCALE GENOMIC DNA]</scope>
    <source>
        <strain evidence="4">Cc1.17</strain>
    </source>
</reference>
<keyword evidence="2" id="KW-0812">Transmembrane</keyword>
<keyword evidence="2" id="KW-1133">Transmembrane helix</keyword>
<comment type="caution">
    <text evidence="3">The sequence shown here is derived from an EMBL/GenBank/DDBJ whole genome shotgun (WGS) entry which is preliminary data.</text>
</comment>